<feature type="compositionally biased region" description="Basic and acidic residues" evidence="1">
    <location>
        <begin position="73"/>
        <end position="98"/>
    </location>
</feature>
<name>A0A4Y2C1F0_ARAVE</name>
<dbReference type="AlphaFoldDB" id="A0A4Y2C1F0"/>
<sequence length="112" mass="13057">MSVILAATKYPLNHRHNRLKHFMEHVIVSNTRKNWLHFSIDLHLNHLSLEFRFKKGAFSSSIVHGANPLQKHAIQERKKENVTKTTKKHDELPQEMGDKPSSFSRHSQNLAQ</sequence>
<dbReference type="Proteomes" id="UP000499080">
    <property type="component" value="Unassembled WGS sequence"/>
</dbReference>
<evidence type="ECO:0000256" key="1">
    <source>
        <dbReference type="SAM" id="MobiDB-lite"/>
    </source>
</evidence>
<evidence type="ECO:0000313" key="2">
    <source>
        <dbReference type="EMBL" id="GBL97194.1"/>
    </source>
</evidence>
<proteinExistence type="predicted"/>
<accession>A0A4Y2C1F0</accession>
<keyword evidence="3" id="KW-1185">Reference proteome</keyword>
<feature type="compositionally biased region" description="Polar residues" evidence="1">
    <location>
        <begin position="101"/>
        <end position="112"/>
    </location>
</feature>
<comment type="caution">
    <text evidence="2">The sequence shown here is derived from an EMBL/GenBank/DDBJ whole genome shotgun (WGS) entry which is preliminary data.</text>
</comment>
<reference evidence="2 3" key="1">
    <citation type="journal article" date="2019" name="Sci. Rep.">
        <title>Orb-weaving spider Araneus ventricosus genome elucidates the spidroin gene catalogue.</title>
        <authorList>
            <person name="Kono N."/>
            <person name="Nakamura H."/>
            <person name="Ohtoshi R."/>
            <person name="Moran D.A.P."/>
            <person name="Shinohara A."/>
            <person name="Yoshida Y."/>
            <person name="Fujiwara M."/>
            <person name="Mori M."/>
            <person name="Tomita M."/>
            <person name="Arakawa K."/>
        </authorList>
    </citation>
    <scope>NUCLEOTIDE SEQUENCE [LARGE SCALE GENOMIC DNA]</scope>
</reference>
<evidence type="ECO:0000313" key="3">
    <source>
        <dbReference type="Proteomes" id="UP000499080"/>
    </source>
</evidence>
<protein>
    <submittedName>
        <fullName evidence="2">Uncharacterized protein</fullName>
    </submittedName>
</protein>
<feature type="region of interest" description="Disordered" evidence="1">
    <location>
        <begin position="70"/>
        <end position="112"/>
    </location>
</feature>
<dbReference type="EMBL" id="BGPR01000127">
    <property type="protein sequence ID" value="GBL97194.1"/>
    <property type="molecule type" value="Genomic_DNA"/>
</dbReference>
<gene>
    <name evidence="2" type="ORF">AVEN_144628_1</name>
</gene>
<organism evidence="2 3">
    <name type="scientific">Araneus ventricosus</name>
    <name type="common">Orbweaver spider</name>
    <name type="synonym">Epeira ventricosa</name>
    <dbReference type="NCBI Taxonomy" id="182803"/>
    <lineage>
        <taxon>Eukaryota</taxon>
        <taxon>Metazoa</taxon>
        <taxon>Ecdysozoa</taxon>
        <taxon>Arthropoda</taxon>
        <taxon>Chelicerata</taxon>
        <taxon>Arachnida</taxon>
        <taxon>Araneae</taxon>
        <taxon>Araneomorphae</taxon>
        <taxon>Entelegynae</taxon>
        <taxon>Araneoidea</taxon>
        <taxon>Araneidae</taxon>
        <taxon>Araneus</taxon>
    </lineage>
</organism>